<proteinExistence type="predicted"/>
<name>A0ABQ9HXF2_9NEOP</name>
<protein>
    <submittedName>
        <fullName evidence="1">Uncharacterized protein</fullName>
    </submittedName>
</protein>
<accession>A0ABQ9HXF2</accession>
<evidence type="ECO:0000313" key="1">
    <source>
        <dbReference type="EMBL" id="KAJ8889054.1"/>
    </source>
</evidence>
<organism evidence="1 2">
    <name type="scientific">Dryococelus australis</name>
    <dbReference type="NCBI Taxonomy" id="614101"/>
    <lineage>
        <taxon>Eukaryota</taxon>
        <taxon>Metazoa</taxon>
        <taxon>Ecdysozoa</taxon>
        <taxon>Arthropoda</taxon>
        <taxon>Hexapoda</taxon>
        <taxon>Insecta</taxon>
        <taxon>Pterygota</taxon>
        <taxon>Neoptera</taxon>
        <taxon>Polyneoptera</taxon>
        <taxon>Phasmatodea</taxon>
        <taxon>Verophasmatodea</taxon>
        <taxon>Anareolatae</taxon>
        <taxon>Phasmatidae</taxon>
        <taxon>Eurycanthinae</taxon>
        <taxon>Dryococelus</taxon>
    </lineage>
</organism>
<keyword evidence="2" id="KW-1185">Reference proteome</keyword>
<comment type="caution">
    <text evidence="1">The sequence shown here is derived from an EMBL/GenBank/DDBJ whole genome shotgun (WGS) entry which is preliminary data.</text>
</comment>
<gene>
    <name evidence="1" type="ORF">PR048_008548</name>
</gene>
<dbReference type="EMBL" id="JARBHB010000003">
    <property type="protein sequence ID" value="KAJ8889054.1"/>
    <property type="molecule type" value="Genomic_DNA"/>
</dbReference>
<reference evidence="1 2" key="1">
    <citation type="submission" date="2023-02" db="EMBL/GenBank/DDBJ databases">
        <title>LHISI_Scaffold_Assembly.</title>
        <authorList>
            <person name="Stuart O.P."/>
            <person name="Cleave R."/>
            <person name="Magrath M.J.L."/>
            <person name="Mikheyev A.S."/>
        </authorList>
    </citation>
    <scope>NUCLEOTIDE SEQUENCE [LARGE SCALE GENOMIC DNA]</scope>
    <source>
        <strain evidence="1">Daus_M_001</strain>
        <tissue evidence="1">Leg muscle</tissue>
    </source>
</reference>
<evidence type="ECO:0000313" key="2">
    <source>
        <dbReference type="Proteomes" id="UP001159363"/>
    </source>
</evidence>
<dbReference type="Proteomes" id="UP001159363">
    <property type="component" value="Chromosome 3"/>
</dbReference>
<sequence>MTTKQVEKRQLEQLVQDQVKELLSSKDIESVIETVSFNLEEMKKLREDLPKMQESLQEAKREHFLSQDELEQYQQPFNPLQNELQLPHVNTSDIDRSYHVGAKKECKPHPLIVKFTSYRWCNEVFHTKCFLEKSGVTIREDLMMECFALLNAAIAKYGLHNVWTASGRIVVKCGACRCQISRPEELKIAK</sequence>